<name>A0A165MAX9_9APHY</name>
<dbReference type="AlphaFoldDB" id="A0A165MAX9"/>
<accession>A0A165MAX9</accession>
<keyword evidence="2" id="KW-1133">Transmembrane helix</keyword>
<feature type="compositionally biased region" description="Polar residues" evidence="1">
    <location>
        <begin position="153"/>
        <end position="164"/>
    </location>
</feature>
<feature type="transmembrane region" description="Helical" evidence="2">
    <location>
        <begin position="43"/>
        <end position="64"/>
    </location>
</feature>
<keyword evidence="2" id="KW-0472">Membrane</keyword>
<dbReference type="EMBL" id="KV429105">
    <property type="protein sequence ID" value="KZT65445.1"/>
    <property type="molecule type" value="Genomic_DNA"/>
</dbReference>
<proteinExistence type="predicted"/>
<organism evidence="3 4">
    <name type="scientific">Daedalea quercina L-15889</name>
    <dbReference type="NCBI Taxonomy" id="1314783"/>
    <lineage>
        <taxon>Eukaryota</taxon>
        <taxon>Fungi</taxon>
        <taxon>Dikarya</taxon>
        <taxon>Basidiomycota</taxon>
        <taxon>Agaricomycotina</taxon>
        <taxon>Agaricomycetes</taxon>
        <taxon>Polyporales</taxon>
        <taxon>Fomitopsis</taxon>
    </lineage>
</organism>
<reference evidence="3 4" key="1">
    <citation type="journal article" date="2016" name="Mol. Biol. Evol.">
        <title>Comparative Genomics of Early-Diverging Mushroom-Forming Fungi Provides Insights into the Origins of Lignocellulose Decay Capabilities.</title>
        <authorList>
            <person name="Nagy L.G."/>
            <person name="Riley R."/>
            <person name="Tritt A."/>
            <person name="Adam C."/>
            <person name="Daum C."/>
            <person name="Floudas D."/>
            <person name="Sun H."/>
            <person name="Yadav J.S."/>
            <person name="Pangilinan J."/>
            <person name="Larsson K.H."/>
            <person name="Matsuura K."/>
            <person name="Barry K."/>
            <person name="Labutti K."/>
            <person name="Kuo R."/>
            <person name="Ohm R.A."/>
            <person name="Bhattacharya S.S."/>
            <person name="Shirouzu T."/>
            <person name="Yoshinaga Y."/>
            <person name="Martin F.M."/>
            <person name="Grigoriev I.V."/>
            <person name="Hibbett D.S."/>
        </authorList>
    </citation>
    <scope>NUCLEOTIDE SEQUENCE [LARGE SCALE GENOMIC DNA]</scope>
    <source>
        <strain evidence="3 4">L-15889</strain>
    </source>
</reference>
<keyword evidence="4" id="KW-1185">Reference proteome</keyword>
<feature type="region of interest" description="Disordered" evidence="1">
    <location>
        <begin position="153"/>
        <end position="187"/>
    </location>
</feature>
<dbReference type="Proteomes" id="UP000076727">
    <property type="component" value="Unassembled WGS sequence"/>
</dbReference>
<dbReference type="OrthoDB" id="2803607at2759"/>
<evidence type="ECO:0000313" key="3">
    <source>
        <dbReference type="EMBL" id="KZT65445.1"/>
    </source>
</evidence>
<evidence type="ECO:0000313" key="4">
    <source>
        <dbReference type="Proteomes" id="UP000076727"/>
    </source>
</evidence>
<gene>
    <name evidence="3" type="ORF">DAEQUDRAFT_814248</name>
</gene>
<protein>
    <submittedName>
        <fullName evidence="3">Uncharacterized protein</fullName>
    </submittedName>
</protein>
<sequence>MALSFGTGGAYEVLSMLLYVFAALIVFMRMIHMFRVDDQGSRGCLIMDGFVWSLGLMGCLILTVRAARNSGLVQDYSALTDARSAAAAVLTLSWLGFSLASLGITLDLFQPHRPADVTPFTPFTNPPPRHRVVFHENHRPLKIIEIPRDTKPYTWTQQTSTGKNPSYKEQYPRAPKPAHARPTQKHPETYVNLRIHLITA</sequence>
<feature type="transmembrane region" description="Helical" evidence="2">
    <location>
        <begin position="13"/>
        <end position="31"/>
    </location>
</feature>
<evidence type="ECO:0000256" key="2">
    <source>
        <dbReference type="SAM" id="Phobius"/>
    </source>
</evidence>
<keyword evidence="2" id="KW-0812">Transmembrane</keyword>
<evidence type="ECO:0000256" key="1">
    <source>
        <dbReference type="SAM" id="MobiDB-lite"/>
    </source>
</evidence>
<feature type="transmembrane region" description="Helical" evidence="2">
    <location>
        <begin position="84"/>
        <end position="106"/>
    </location>
</feature>